<organism evidence="1 2">
    <name type="scientific">Extremus antarcticus</name>
    <dbReference type="NCBI Taxonomy" id="702011"/>
    <lineage>
        <taxon>Eukaryota</taxon>
        <taxon>Fungi</taxon>
        <taxon>Dikarya</taxon>
        <taxon>Ascomycota</taxon>
        <taxon>Pezizomycotina</taxon>
        <taxon>Dothideomycetes</taxon>
        <taxon>Dothideomycetidae</taxon>
        <taxon>Mycosphaerellales</taxon>
        <taxon>Extremaceae</taxon>
        <taxon>Extremus</taxon>
    </lineage>
</organism>
<dbReference type="AlphaFoldDB" id="A0AAJ0DK23"/>
<dbReference type="Proteomes" id="UP001271007">
    <property type="component" value="Unassembled WGS sequence"/>
</dbReference>
<gene>
    <name evidence="1" type="ORF">LTR09_003550</name>
</gene>
<dbReference type="EMBL" id="JAWDJX010000008">
    <property type="protein sequence ID" value="KAK3055629.1"/>
    <property type="molecule type" value="Genomic_DNA"/>
</dbReference>
<evidence type="ECO:0000313" key="1">
    <source>
        <dbReference type="EMBL" id="KAK3055629.1"/>
    </source>
</evidence>
<name>A0AAJ0DK23_9PEZI</name>
<sequence>MAQLEKEIRTFIESYAPLFASPDACSMDRVTALCEKIGPHYRPGMTMFTNGKVSRFKSQSEAAHLIEIEMRNNISTGLGTKLVLEEVEKIEVYSETSALCWMRWTFHPQAGSEFEGRGWTFTNVYGYRGATDGREQGWEFVVRDREINEMVKVTGRSFE</sequence>
<proteinExistence type="predicted"/>
<keyword evidence="2" id="KW-1185">Reference proteome</keyword>
<comment type="caution">
    <text evidence="1">The sequence shown here is derived from an EMBL/GenBank/DDBJ whole genome shotgun (WGS) entry which is preliminary data.</text>
</comment>
<accession>A0AAJ0DK23</accession>
<reference evidence="1" key="1">
    <citation type="submission" date="2023-04" db="EMBL/GenBank/DDBJ databases">
        <title>Black Yeasts Isolated from many extreme environments.</title>
        <authorList>
            <person name="Coleine C."/>
            <person name="Stajich J.E."/>
            <person name="Selbmann L."/>
        </authorList>
    </citation>
    <scope>NUCLEOTIDE SEQUENCE</scope>
    <source>
        <strain evidence="1">CCFEE 5312</strain>
    </source>
</reference>
<protein>
    <submittedName>
        <fullName evidence="1">Uncharacterized protein</fullName>
    </submittedName>
</protein>
<evidence type="ECO:0000313" key="2">
    <source>
        <dbReference type="Proteomes" id="UP001271007"/>
    </source>
</evidence>